<evidence type="ECO:0000259" key="10">
    <source>
        <dbReference type="PROSITE" id="PS50979"/>
    </source>
</evidence>
<dbReference type="RefSeq" id="WP_085869624.1">
    <property type="nucleotide sequence ID" value="NZ_FWFQ01000027.1"/>
</dbReference>
<dbReference type="Pfam" id="PF02786">
    <property type="entry name" value="CPSase_L_D2"/>
    <property type="match status" value="1"/>
</dbReference>
<protein>
    <submittedName>
        <fullName evidence="11">Acetyl-/propionyl-coenzyme A carboxylase alpha chain</fullName>
    </submittedName>
</protein>
<dbReference type="SUPFAM" id="SSF51246">
    <property type="entry name" value="Rudiment single hybrid motif"/>
    <property type="match status" value="1"/>
</dbReference>
<dbReference type="OrthoDB" id="9763189at2"/>
<dbReference type="InterPro" id="IPR005479">
    <property type="entry name" value="CPAse_ATP-bd"/>
</dbReference>
<gene>
    <name evidence="11" type="primary">accA1_2</name>
    <name evidence="11" type="ORF">PSA7680_03127</name>
</gene>
<dbReference type="CDD" id="cd06850">
    <property type="entry name" value="biotinyl_domain"/>
    <property type="match status" value="1"/>
</dbReference>
<dbReference type="PROSITE" id="PS50896">
    <property type="entry name" value="LISH"/>
    <property type="match status" value="1"/>
</dbReference>
<dbReference type="GO" id="GO:0005524">
    <property type="term" value="F:ATP binding"/>
    <property type="evidence" value="ECO:0007669"/>
    <property type="project" value="UniProtKB-UniRule"/>
</dbReference>
<evidence type="ECO:0000256" key="6">
    <source>
        <dbReference type="ARBA" id="ARBA00023267"/>
    </source>
</evidence>
<dbReference type="PROSITE" id="PS50968">
    <property type="entry name" value="BIOTINYL_LIPOYL"/>
    <property type="match status" value="1"/>
</dbReference>
<dbReference type="Gene3D" id="2.40.50.100">
    <property type="match status" value="1"/>
</dbReference>
<dbReference type="InterPro" id="IPR011761">
    <property type="entry name" value="ATP-grasp"/>
</dbReference>
<dbReference type="Pfam" id="PF00289">
    <property type="entry name" value="Biotin_carb_N"/>
    <property type="match status" value="1"/>
</dbReference>
<evidence type="ECO:0000256" key="5">
    <source>
        <dbReference type="ARBA" id="ARBA00022946"/>
    </source>
</evidence>
<dbReference type="Pfam" id="PF00364">
    <property type="entry name" value="Biotin_lipoyl"/>
    <property type="match status" value="1"/>
</dbReference>
<evidence type="ECO:0000256" key="4">
    <source>
        <dbReference type="ARBA" id="ARBA00022840"/>
    </source>
</evidence>
<dbReference type="SUPFAM" id="SSF51230">
    <property type="entry name" value="Single hybrid motif"/>
    <property type="match status" value="1"/>
</dbReference>
<keyword evidence="12" id="KW-1185">Reference proteome</keyword>
<proteinExistence type="predicted"/>
<dbReference type="PANTHER" id="PTHR18866:SF33">
    <property type="entry name" value="METHYLCROTONOYL-COA CARBOXYLASE SUBUNIT ALPHA, MITOCHONDRIAL-RELATED"/>
    <property type="match status" value="1"/>
</dbReference>
<keyword evidence="4 7" id="KW-0067">ATP-binding</keyword>
<feature type="domain" description="Biotin carboxylation" evidence="10">
    <location>
        <begin position="1"/>
        <end position="456"/>
    </location>
</feature>
<dbReference type="SUPFAM" id="SSF52440">
    <property type="entry name" value="PreATP-grasp domain"/>
    <property type="match status" value="1"/>
</dbReference>
<evidence type="ECO:0000256" key="3">
    <source>
        <dbReference type="ARBA" id="ARBA00022741"/>
    </source>
</evidence>
<dbReference type="SMART" id="SM00878">
    <property type="entry name" value="Biotin_carb_C"/>
    <property type="match status" value="1"/>
</dbReference>
<dbReference type="Pfam" id="PF02785">
    <property type="entry name" value="Biotin_carb_C"/>
    <property type="match status" value="1"/>
</dbReference>
<sequence length="659" mass="68614">MFDKILIANRGEIACRVIETARRLGVATVAVYSDADAGAKHVALADEAVHIGPPAAAESYLLGDRLIEAARATGAQAIHPGYGFLSENPGFVEAVEAAGLTFIGPPADAIRAMGLKDAAKALMEEAGVPVVPGYHGAEQGAEFLKQKADEIGYPVLIKARAGGGGKGMRLVEHPEDFAAALEGAQREGQASFGDPAVLVEKYIQQPRHIEIQVFGDAHGNVIHLFERDCSLQRRHQKVIEEAPAPDMPPEVRAAMGQAAVNAAKAIGYQGAGTVEFIVDGANGLRADGFWFMEMNTRLQVEHPVSEAITGLDFVELQLRVAAGEPLPVAQEDLTLGGWAFEARVYAEDATRGFLPATGTLTHLAFPEGTEFTLGGVRIDSGVRSGDAVSPWYDPMIAKVITHGPTREIALRKLGRALRQTQVAGLTTNIPFLIRLADHEGFAAGQVDTGLIARDQAALTHVPVPDAAALAVAAAATLPPPVADGWEGLAGFRCWGQGGQVVSLAQGEALHEVRLLHAGATLTATVEAATVTLRRLDGGAFAVAGPGGSRRLAASFDGAEVTVFTGEATHRFIRPDPLAAGAGEAAGGDTVTAPMPGLVKAILVAQGDGVSKGQPLAILEAMKMEHTLTAARDGAIEEVLVAEGAQVQDGALLLSLVPEG</sequence>
<reference evidence="11 12" key="1">
    <citation type="submission" date="2017-03" db="EMBL/GenBank/DDBJ databases">
        <authorList>
            <person name="Afonso C.L."/>
            <person name="Miller P.J."/>
            <person name="Scott M.A."/>
            <person name="Spackman E."/>
            <person name="Goraichik I."/>
            <person name="Dimitrov K.M."/>
            <person name="Suarez D.L."/>
            <person name="Swayne D.E."/>
        </authorList>
    </citation>
    <scope>NUCLEOTIDE SEQUENCE [LARGE SCALE GENOMIC DNA]</scope>
    <source>
        <strain evidence="11 12">CECT 7680</strain>
    </source>
</reference>
<feature type="domain" description="ATP-grasp" evidence="9">
    <location>
        <begin position="120"/>
        <end position="322"/>
    </location>
</feature>
<dbReference type="Gene3D" id="3.30.470.20">
    <property type="entry name" value="ATP-grasp fold, B domain"/>
    <property type="match status" value="1"/>
</dbReference>
<name>A0A1Y5TAM2_9RHOB</name>
<dbReference type="InterPro" id="IPR011054">
    <property type="entry name" value="Rudment_hybrid_motif"/>
</dbReference>
<dbReference type="InterPro" id="IPR050856">
    <property type="entry name" value="Biotin_carboxylase_complex"/>
</dbReference>
<dbReference type="PROSITE" id="PS50975">
    <property type="entry name" value="ATP_GRASP"/>
    <property type="match status" value="1"/>
</dbReference>
<keyword evidence="2" id="KW-0436">Ligase</keyword>
<evidence type="ECO:0000313" key="12">
    <source>
        <dbReference type="Proteomes" id="UP000193409"/>
    </source>
</evidence>
<accession>A0A1Y5TAM2</accession>
<dbReference type="AlphaFoldDB" id="A0A1Y5TAM2"/>
<keyword evidence="5" id="KW-0809">Transit peptide</keyword>
<organism evidence="11 12">
    <name type="scientific">Pseudoruegeria aquimaris</name>
    <dbReference type="NCBI Taxonomy" id="393663"/>
    <lineage>
        <taxon>Bacteria</taxon>
        <taxon>Pseudomonadati</taxon>
        <taxon>Pseudomonadota</taxon>
        <taxon>Alphaproteobacteria</taxon>
        <taxon>Rhodobacterales</taxon>
        <taxon>Roseobacteraceae</taxon>
        <taxon>Pseudoruegeria</taxon>
    </lineage>
</organism>
<comment type="cofactor">
    <cofactor evidence="1">
        <name>biotin</name>
        <dbReference type="ChEBI" id="CHEBI:57586"/>
    </cofactor>
</comment>
<evidence type="ECO:0000256" key="7">
    <source>
        <dbReference type="PROSITE-ProRule" id="PRU00409"/>
    </source>
</evidence>
<evidence type="ECO:0000256" key="1">
    <source>
        <dbReference type="ARBA" id="ARBA00001953"/>
    </source>
</evidence>
<dbReference type="InterPro" id="IPR000089">
    <property type="entry name" value="Biotin_lipoyl"/>
</dbReference>
<feature type="domain" description="Lipoyl-binding" evidence="8">
    <location>
        <begin position="578"/>
        <end position="656"/>
    </location>
</feature>
<evidence type="ECO:0000259" key="9">
    <source>
        <dbReference type="PROSITE" id="PS50975"/>
    </source>
</evidence>
<dbReference type="InterPro" id="IPR011764">
    <property type="entry name" value="Biotin_carboxylation_dom"/>
</dbReference>
<evidence type="ECO:0000256" key="2">
    <source>
        <dbReference type="ARBA" id="ARBA00022598"/>
    </source>
</evidence>
<dbReference type="FunFam" id="3.40.50.20:FF:000010">
    <property type="entry name" value="Propionyl-CoA carboxylase subunit alpha"/>
    <property type="match status" value="1"/>
</dbReference>
<dbReference type="Proteomes" id="UP000193409">
    <property type="component" value="Unassembled WGS sequence"/>
</dbReference>
<dbReference type="EMBL" id="FWFQ01000027">
    <property type="protein sequence ID" value="SLN59604.1"/>
    <property type="molecule type" value="Genomic_DNA"/>
</dbReference>
<dbReference type="InterPro" id="IPR005482">
    <property type="entry name" value="Biotin_COase_C"/>
</dbReference>
<dbReference type="PROSITE" id="PS00867">
    <property type="entry name" value="CPSASE_2"/>
    <property type="match status" value="1"/>
</dbReference>
<dbReference type="PROSITE" id="PS00188">
    <property type="entry name" value="BIOTIN"/>
    <property type="match status" value="1"/>
</dbReference>
<dbReference type="InterPro" id="IPR005481">
    <property type="entry name" value="BC-like_N"/>
</dbReference>
<keyword evidence="3 7" id="KW-0547">Nucleotide-binding</keyword>
<dbReference type="SUPFAM" id="SSF56059">
    <property type="entry name" value="Glutathione synthetase ATP-binding domain-like"/>
    <property type="match status" value="1"/>
</dbReference>
<dbReference type="InterPro" id="IPR016185">
    <property type="entry name" value="PreATP-grasp_dom_sf"/>
</dbReference>
<dbReference type="InterPro" id="IPR001882">
    <property type="entry name" value="Biotin_BS"/>
</dbReference>
<evidence type="ECO:0000259" key="8">
    <source>
        <dbReference type="PROSITE" id="PS50968"/>
    </source>
</evidence>
<dbReference type="FunFam" id="3.30.470.20:FF:000028">
    <property type="entry name" value="Methylcrotonoyl-CoA carboxylase subunit alpha, mitochondrial"/>
    <property type="match status" value="1"/>
</dbReference>
<dbReference type="GO" id="GO:0016874">
    <property type="term" value="F:ligase activity"/>
    <property type="evidence" value="ECO:0007669"/>
    <property type="project" value="UniProtKB-KW"/>
</dbReference>
<dbReference type="GO" id="GO:0046872">
    <property type="term" value="F:metal ion binding"/>
    <property type="evidence" value="ECO:0007669"/>
    <property type="project" value="InterPro"/>
</dbReference>
<dbReference type="InterPro" id="IPR011053">
    <property type="entry name" value="Single_hybrid_motif"/>
</dbReference>
<dbReference type="FunFam" id="3.30.1490.20:FF:000003">
    <property type="entry name" value="acetyl-CoA carboxylase isoform X1"/>
    <property type="match status" value="1"/>
</dbReference>
<keyword evidence="6" id="KW-0092">Biotin</keyword>
<dbReference type="InterPro" id="IPR006594">
    <property type="entry name" value="LisH"/>
</dbReference>
<dbReference type="PROSITE" id="PS50979">
    <property type="entry name" value="BC"/>
    <property type="match status" value="1"/>
</dbReference>
<dbReference type="PANTHER" id="PTHR18866">
    <property type="entry name" value="CARBOXYLASE:PYRUVATE/ACETYL-COA/PROPIONYL-COA CARBOXYLASE"/>
    <property type="match status" value="1"/>
</dbReference>
<evidence type="ECO:0000313" key="11">
    <source>
        <dbReference type="EMBL" id="SLN59604.1"/>
    </source>
</evidence>
<dbReference type="FunFam" id="2.40.50.100:FF:000003">
    <property type="entry name" value="Acetyl-CoA carboxylase biotin carboxyl carrier protein"/>
    <property type="match status" value="1"/>
</dbReference>